<accession>A0A4Y7QDF7</accession>
<evidence type="ECO:0000313" key="1">
    <source>
        <dbReference type="EMBL" id="TDL25425.1"/>
    </source>
</evidence>
<organism evidence="1 2">
    <name type="scientific">Rickenella mellea</name>
    <dbReference type="NCBI Taxonomy" id="50990"/>
    <lineage>
        <taxon>Eukaryota</taxon>
        <taxon>Fungi</taxon>
        <taxon>Dikarya</taxon>
        <taxon>Basidiomycota</taxon>
        <taxon>Agaricomycotina</taxon>
        <taxon>Agaricomycetes</taxon>
        <taxon>Hymenochaetales</taxon>
        <taxon>Rickenellaceae</taxon>
        <taxon>Rickenella</taxon>
    </lineage>
</organism>
<gene>
    <name evidence="1" type="ORF">BD410DRAFT_639315</name>
</gene>
<dbReference type="EMBL" id="ML170164">
    <property type="protein sequence ID" value="TDL25425.1"/>
    <property type="molecule type" value="Genomic_DNA"/>
</dbReference>
<sequence length="795" mass="89530">MSNDRKVLKLPTVPKGVDRVSQTVDNIHDKIATANANITQAVTTAKKAMSGVSMSDVMSMTPRECLIPLKRVMDALNLIKGIHPFVGLAVTAFEVVLSLEMKRRENDKRVSGIFLKKADMMMALLQLDTIKDVDMKNDQGETVAGRMQTIIAAIKKDIETCGNVIDTYYDQKFLAKFLRAGSWEDTFIGFASIFEKRKEDIKLALAIHVTIKMDIVADQVSSIDVKMDMLIRLFKDQSPKEKTLAAKVEELGGIEECIRSDRLLAQLDKPSDGEPVGSTVSQSLKPSTSLLVSVRTPLETLFDDHKAYFDVLIKSETKWIDNAIQRSTRRIISAIGDGPWKRIQDLDIRQVWKGMNAPSSVKARYFVLALHDHYIDQYENISALASIQLDRDIVPPSPTLSHAETEATNGDVDTGFLQNPPPEADKWCLEYLSIQNIPAIAEAIDDDVSGFIKIAEVNNFSYDKPEGFSMLRWVTFWAAGSAVEASIYHVRIEALIEKLLDVPVKAENRGESYPDYTYCLLCISWLLRSRPHVTTENAELIDLIRQHMKLQEKAITDSLEPAKWEIDQAGTVSTLLGPGRIEKYLYPTLYLVLRYHYQVLSLGSTHVLDDREIEAAYNTLWSLLDACDTRMSVLAAAFDQQPGVDGFKRFAGGLFKNWNTRNPISRQSEVPIDAMPPFELKDEEYAMEDQLEYSPGTVISLESLLQGHDPRVGHHELDVGQLHYGIVDTSKQLDESEDHRAYIDLYKKQIILEYADDELNDVDTAKMKELECIPESERHSCQQIASREISKGGYQ</sequence>
<keyword evidence="2" id="KW-1185">Reference proteome</keyword>
<dbReference type="OrthoDB" id="2122982at2759"/>
<proteinExistence type="predicted"/>
<dbReference type="AlphaFoldDB" id="A0A4Y7QDF7"/>
<dbReference type="VEuPathDB" id="FungiDB:BD410DRAFT_639315"/>
<reference evidence="1 2" key="1">
    <citation type="submission" date="2018-06" db="EMBL/GenBank/DDBJ databases">
        <title>A transcriptomic atlas of mushroom development highlights an independent origin of complex multicellularity.</title>
        <authorList>
            <consortium name="DOE Joint Genome Institute"/>
            <person name="Krizsan K."/>
            <person name="Almasi E."/>
            <person name="Merenyi Z."/>
            <person name="Sahu N."/>
            <person name="Viragh M."/>
            <person name="Koszo T."/>
            <person name="Mondo S."/>
            <person name="Kiss B."/>
            <person name="Balint B."/>
            <person name="Kues U."/>
            <person name="Barry K."/>
            <person name="Hegedus J.C."/>
            <person name="Henrissat B."/>
            <person name="Johnson J."/>
            <person name="Lipzen A."/>
            <person name="Ohm R."/>
            <person name="Nagy I."/>
            <person name="Pangilinan J."/>
            <person name="Yan J."/>
            <person name="Xiong Y."/>
            <person name="Grigoriev I.V."/>
            <person name="Hibbett D.S."/>
            <person name="Nagy L.G."/>
        </authorList>
    </citation>
    <scope>NUCLEOTIDE SEQUENCE [LARGE SCALE GENOMIC DNA]</scope>
    <source>
        <strain evidence="1 2">SZMC22713</strain>
    </source>
</reference>
<protein>
    <submittedName>
        <fullName evidence="1">Uncharacterized protein</fullName>
    </submittedName>
</protein>
<dbReference type="Proteomes" id="UP000294933">
    <property type="component" value="Unassembled WGS sequence"/>
</dbReference>
<name>A0A4Y7QDF7_9AGAM</name>
<dbReference type="STRING" id="50990.A0A4Y7QDF7"/>
<evidence type="ECO:0000313" key="2">
    <source>
        <dbReference type="Proteomes" id="UP000294933"/>
    </source>
</evidence>